<keyword evidence="6 12" id="KW-0658">Purine biosynthesis</keyword>
<dbReference type="GO" id="GO:0044208">
    <property type="term" value="P:'de novo' AMP biosynthetic process"/>
    <property type="evidence" value="ECO:0007669"/>
    <property type="project" value="UniProtKB-UniPathway"/>
</dbReference>
<evidence type="ECO:0000256" key="6">
    <source>
        <dbReference type="ARBA" id="ARBA00022755"/>
    </source>
</evidence>
<dbReference type="InterPro" id="IPR004769">
    <property type="entry name" value="Pur_lyase"/>
</dbReference>
<evidence type="ECO:0000259" key="13">
    <source>
        <dbReference type="SMART" id="SM00998"/>
    </source>
</evidence>
<dbReference type="GO" id="GO:0005829">
    <property type="term" value="C:cytosol"/>
    <property type="evidence" value="ECO:0007669"/>
    <property type="project" value="TreeGrafter"/>
</dbReference>
<dbReference type="CDD" id="cd01360">
    <property type="entry name" value="Adenylsuccinate_lyase_1"/>
    <property type="match status" value="1"/>
</dbReference>
<dbReference type="PRINTS" id="PR00149">
    <property type="entry name" value="FUMRATELYASE"/>
</dbReference>
<dbReference type="Gene3D" id="1.10.275.10">
    <property type="entry name" value="Fumarase/aspartase (N-terminal domain)"/>
    <property type="match status" value="1"/>
</dbReference>
<evidence type="ECO:0000256" key="10">
    <source>
        <dbReference type="ARBA" id="ARBA00049115"/>
    </source>
</evidence>
<keyword evidence="7 12" id="KW-0456">Lyase</keyword>
<evidence type="ECO:0000313" key="15">
    <source>
        <dbReference type="Proteomes" id="UP000233419"/>
    </source>
</evidence>
<evidence type="ECO:0000256" key="1">
    <source>
        <dbReference type="ARBA" id="ARBA00004706"/>
    </source>
</evidence>
<evidence type="ECO:0000256" key="4">
    <source>
        <dbReference type="ARBA" id="ARBA00012339"/>
    </source>
</evidence>
<dbReference type="InterPro" id="IPR022761">
    <property type="entry name" value="Fumarate_lyase_N"/>
</dbReference>
<evidence type="ECO:0000256" key="5">
    <source>
        <dbReference type="ARBA" id="ARBA00017058"/>
    </source>
</evidence>
<name>A0A2K9BQG4_9MOLU</name>
<dbReference type="PANTHER" id="PTHR43172:SF1">
    <property type="entry name" value="ADENYLOSUCCINATE LYASE"/>
    <property type="match status" value="1"/>
</dbReference>
<dbReference type="AlphaFoldDB" id="A0A2K9BQG4"/>
<keyword evidence="15" id="KW-1185">Reference proteome</keyword>
<evidence type="ECO:0000256" key="3">
    <source>
        <dbReference type="ARBA" id="ARBA00008273"/>
    </source>
</evidence>
<dbReference type="PRINTS" id="PR00145">
    <property type="entry name" value="ARGSUCLYASE"/>
</dbReference>
<sequence length="430" mass="50244">MINRYTIEDVENIWSDQNKYNIWLKVEQLVCEAWAKIGVIPEEDVRLIKEKTYVDLKRMAVIEEETKHDVVAFTRMLSEQLNVESKWIHLGITSTDIVDTAQNYMIKESNQIIFKELFEITEVLKKLAIANQDILIMGRTHGMYGEPTSLGLKFALWYEEFMRQIERFELAAAHIEVAKISGSMGNYANLELEIEDYVAEKLELGIDTLSTQVTQRDRHAFLIEVFANIASTLEKIATEIRLFQRSDVNEMAEGFAKNQKGSSSMPHKKNPISSENISGLARYIRAQVIVVLENNNLWHERDISHSSNERIIFPDVYNVLVYAIRRMKDTLENLVINYDVIQQHIIDAKNIYFSQRVLTYVLMFNKKVTREIVYDIIQEATLECLREHTDFKDVILKSQIVNYISKSELSLLFDDQFFNRQTKKIFEKIF</sequence>
<organism evidence="14 15">
    <name type="scientific">Mesoplasma syrphidae</name>
    <dbReference type="NCBI Taxonomy" id="225999"/>
    <lineage>
        <taxon>Bacteria</taxon>
        <taxon>Bacillati</taxon>
        <taxon>Mycoplasmatota</taxon>
        <taxon>Mollicutes</taxon>
        <taxon>Entomoplasmatales</taxon>
        <taxon>Entomoplasmataceae</taxon>
        <taxon>Mesoplasma</taxon>
    </lineage>
</organism>
<evidence type="ECO:0000256" key="11">
    <source>
        <dbReference type="NCBIfam" id="TIGR00928"/>
    </source>
</evidence>
<proteinExistence type="inferred from homology"/>
<protein>
    <recommendedName>
        <fullName evidence="5 11">Adenylosuccinate lyase</fullName>
        <shortName evidence="12">ASL</shortName>
        <ecNumber evidence="4 11">4.3.2.2</ecNumber>
    </recommendedName>
    <alternativeName>
        <fullName evidence="9 12">Adenylosuccinase</fullName>
    </alternativeName>
</protein>
<dbReference type="Proteomes" id="UP000233419">
    <property type="component" value="Chromosome"/>
</dbReference>
<dbReference type="PROSITE" id="PS00163">
    <property type="entry name" value="FUMARATE_LYASES"/>
    <property type="match status" value="1"/>
</dbReference>
<evidence type="ECO:0000313" key="14">
    <source>
        <dbReference type="EMBL" id="AUF83252.1"/>
    </source>
</evidence>
<dbReference type="InterPro" id="IPR000362">
    <property type="entry name" value="Fumarate_lyase_fam"/>
</dbReference>
<dbReference type="SUPFAM" id="SSF48557">
    <property type="entry name" value="L-aspartase-like"/>
    <property type="match status" value="1"/>
</dbReference>
<dbReference type="EMBL" id="CP025257">
    <property type="protein sequence ID" value="AUF83252.1"/>
    <property type="molecule type" value="Genomic_DNA"/>
</dbReference>
<dbReference type="InterPro" id="IPR020557">
    <property type="entry name" value="Fumarate_lyase_CS"/>
</dbReference>
<feature type="domain" description="Adenylosuccinate lyase C-terminal" evidence="13">
    <location>
        <begin position="349"/>
        <end position="430"/>
    </location>
</feature>
<dbReference type="Pfam" id="PF10397">
    <property type="entry name" value="ADSL_C"/>
    <property type="match status" value="1"/>
</dbReference>
<dbReference type="KEGG" id="msyr:CXP39_00305"/>
<dbReference type="InterPro" id="IPR024083">
    <property type="entry name" value="Fumarase/histidase_N"/>
</dbReference>
<comment type="pathway">
    <text evidence="2 12">Purine metabolism; AMP biosynthesis via de novo pathway; AMP from IMP: step 2/2.</text>
</comment>
<dbReference type="GO" id="GO:0004018">
    <property type="term" value="F:N6-(1,2-dicarboxyethyl)AMP AMP-lyase (fumarate-forming) activity"/>
    <property type="evidence" value="ECO:0007669"/>
    <property type="project" value="UniProtKB-UniRule"/>
</dbReference>
<dbReference type="Gene3D" id="1.20.200.10">
    <property type="entry name" value="Fumarase/aspartase (Central domain)"/>
    <property type="match status" value="1"/>
</dbReference>
<comment type="similarity">
    <text evidence="3 12">Belongs to the lyase 1 family. Adenylosuccinate lyase subfamily.</text>
</comment>
<dbReference type="FunFam" id="1.20.200.10:FF:000008">
    <property type="entry name" value="Adenylosuccinate lyase"/>
    <property type="match status" value="1"/>
</dbReference>
<evidence type="ECO:0000256" key="2">
    <source>
        <dbReference type="ARBA" id="ARBA00004734"/>
    </source>
</evidence>
<comment type="catalytic activity">
    <reaction evidence="8">
        <text>(2S)-2-[5-amino-1-(5-phospho-beta-D-ribosyl)imidazole-4-carboxamido]succinate = 5-amino-1-(5-phospho-beta-D-ribosyl)imidazole-4-carboxamide + fumarate</text>
        <dbReference type="Rhea" id="RHEA:23920"/>
        <dbReference type="ChEBI" id="CHEBI:29806"/>
        <dbReference type="ChEBI" id="CHEBI:58443"/>
        <dbReference type="ChEBI" id="CHEBI:58475"/>
        <dbReference type="EC" id="4.3.2.2"/>
    </reaction>
    <physiologicalReaction direction="left-to-right" evidence="8">
        <dbReference type="Rhea" id="RHEA:23921"/>
    </physiologicalReaction>
</comment>
<accession>A0A2K9BQG4</accession>
<dbReference type="InterPro" id="IPR019468">
    <property type="entry name" value="AdenyloSucc_lyase_C"/>
</dbReference>
<dbReference type="OrthoDB" id="9768878at2"/>
<dbReference type="PANTHER" id="PTHR43172">
    <property type="entry name" value="ADENYLOSUCCINATE LYASE"/>
    <property type="match status" value="1"/>
</dbReference>
<reference evidence="14 15" key="1">
    <citation type="submission" date="2017-12" db="EMBL/GenBank/DDBJ databases">
        <title>Mesoplasma syrphidae YJS, Complete Genome.</title>
        <authorList>
            <person name="Knight T.F."/>
            <person name="Citino T."/>
            <person name="Rubinstein R."/>
            <person name="Neuschaefer Z."/>
        </authorList>
    </citation>
    <scope>NUCLEOTIDE SEQUENCE [LARGE SCALE GENOMIC DNA]</scope>
    <source>
        <strain evidence="14 15">YJS</strain>
    </source>
</reference>
<dbReference type="NCBIfam" id="TIGR00928">
    <property type="entry name" value="purB"/>
    <property type="match status" value="1"/>
</dbReference>
<evidence type="ECO:0000256" key="8">
    <source>
        <dbReference type="ARBA" id="ARBA00024477"/>
    </source>
</evidence>
<dbReference type="InterPro" id="IPR008948">
    <property type="entry name" value="L-Aspartase-like"/>
</dbReference>
<dbReference type="Pfam" id="PF00206">
    <property type="entry name" value="Lyase_1"/>
    <property type="match status" value="1"/>
</dbReference>
<dbReference type="UniPathway" id="UPA00075">
    <property type="reaction ID" value="UER00336"/>
</dbReference>
<gene>
    <name evidence="14" type="ORF">CXP39_00305</name>
</gene>
<comment type="catalytic activity">
    <reaction evidence="10">
        <text>N(6)-(1,2-dicarboxyethyl)-AMP = fumarate + AMP</text>
        <dbReference type="Rhea" id="RHEA:16853"/>
        <dbReference type="ChEBI" id="CHEBI:29806"/>
        <dbReference type="ChEBI" id="CHEBI:57567"/>
        <dbReference type="ChEBI" id="CHEBI:456215"/>
        <dbReference type="EC" id="4.3.2.2"/>
    </reaction>
    <physiologicalReaction direction="left-to-right" evidence="10">
        <dbReference type="Rhea" id="RHEA:16854"/>
    </physiologicalReaction>
</comment>
<dbReference type="GO" id="GO:0006189">
    <property type="term" value="P:'de novo' IMP biosynthetic process"/>
    <property type="evidence" value="ECO:0007669"/>
    <property type="project" value="UniProtKB-UniPathway"/>
</dbReference>
<dbReference type="SMART" id="SM00998">
    <property type="entry name" value="ADSL_C"/>
    <property type="match status" value="1"/>
</dbReference>
<evidence type="ECO:0000256" key="9">
    <source>
        <dbReference type="ARBA" id="ARBA00030717"/>
    </source>
</evidence>
<dbReference type="GO" id="GO:0070626">
    <property type="term" value="F:(S)-2-(5-amino-1-(5-phospho-D-ribosyl)imidazole-4-carboxamido) succinate lyase (fumarate-forming) activity"/>
    <property type="evidence" value="ECO:0007669"/>
    <property type="project" value="TreeGrafter"/>
</dbReference>
<dbReference type="RefSeq" id="WP_027048357.1">
    <property type="nucleotide sequence ID" value="NZ_CP025257.1"/>
</dbReference>
<comment type="pathway">
    <text evidence="1 12">Purine metabolism; IMP biosynthesis via de novo pathway; 5-amino-1-(5-phospho-D-ribosyl)imidazole-4-carboxamide from 5-amino-1-(5-phospho-D-ribosyl)imidazole-4-carboxylate: step 2/2.</text>
</comment>
<evidence type="ECO:0000256" key="12">
    <source>
        <dbReference type="RuleBase" id="RU361172"/>
    </source>
</evidence>
<evidence type="ECO:0000256" key="7">
    <source>
        <dbReference type="ARBA" id="ARBA00023239"/>
    </source>
</evidence>
<dbReference type="UniPathway" id="UPA00074">
    <property type="reaction ID" value="UER00132"/>
</dbReference>
<dbReference type="Gene3D" id="1.10.40.30">
    <property type="entry name" value="Fumarase/aspartase (C-terminal domain)"/>
    <property type="match status" value="1"/>
</dbReference>
<dbReference type="EC" id="4.3.2.2" evidence="4 11"/>